<name>A0ABD2PZ77_9PLAT</name>
<accession>A0ABD2PZ77</accession>
<reference evidence="5 6" key="1">
    <citation type="submission" date="2024-11" db="EMBL/GenBank/DDBJ databases">
        <title>Adaptive evolution of stress response genes in parasites aligns with host niche diversity.</title>
        <authorList>
            <person name="Hahn C."/>
            <person name="Resl P."/>
        </authorList>
    </citation>
    <scope>NUCLEOTIDE SEQUENCE [LARGE SCALE GENOMIC DNA]</scope>
    <source>
        <strain evidence="5">EGGRZ-B1_66</strain>
        <tissue evidence="5">Body</tissue>
    </source>
</reference>
<dbReference type="InterPro" id="IPR001791">
    <property type="entry name" value="Laminin_G"/>
</dbReference>
<dbReference type="InterPro" id="IPR013320">
    <property type="entry name" value="ConA-like_dom_sf"/>
</dbReference>
<evidence type="ECO:0000313" key="6">
    <source>
        <dbReference type="Proteomes" id="UP001626550"/>
    </source>
</evidence>
<protein>
    <recommendedName>
        <fullName evidence="3 4">EGF-like domain-containing protein</fullName>
    </recommendedName>
</protein>
<sequence length="441" mass="49796">MKIILLLIHLLFIRHSNGELSLQMEIEEHSNYAPVFISPQSGLNVMCGELQCQNGASCYRGECLCRFGFVGKDCSDSLSHGPCVKLATQKSFMTLYFPSGWSTSYSDLDELQKEAKTVWNPDFYLMLKVVYGNQLIPPENADSIILFHENKLTGKHFSLHLARGGKLEFRFQELHKMEPPIGQKIDNLGSKIVYWPANLTEHMTKKSLFSDKRINEYKTKALSVELGQSTQFGSFLIVNGDEFQVEKSDALQVLKNLDLKTRWIESLVEPDLSQDPLRMFGGKLPSLIFGASNENNGFTGTISDVYVNGVKRELRNQLFGDVIHGLGIESCEYDDCESYPWRPACQCAFGKTDQNCRRLIDIAMPRFSGDSFLTRRLTTLNTNWFSTQFSLIFMPTGQNGLLLYQDSDSHELGDYIAAGLSNGFFFVVFNLGSYNTLVKSV</sequence>
<dbReference type="CDD" id="cd00110">
    <property type="entry name" value="LamG"/>
    <property type="match status" value="1"/>
</dbReference>
<dbReference type="PANTHER" id="PTHR15036">
    <property type="entry name" value="PIKACHURIN-LIKE PROTEIN"/>
    <property type="match status" value="1"/>
</dbReference>
<feature type="chain" id="PRO_5044896807" description="EGF-like domain-containing protein" evidence="2">
    <location>
        <begin position="19"/>
        <end position="441"/>
    </location>
</feature>
<dbReference type="Gene3D" id="2.60.120.200">
    <property type="match status" value="2"/>
</dbReference>
<dbReference type="PROSITE" id="PS01186">
    <property type="entry name" value="EGF_2"/>
    <property type="match status" value="1"/>
</dbReference>
<dbReference type="SUPFAM" id="SSF49899">
    <property type="entry name" value="Concanavalin A-like lectins/glucanases"/>
    <property type="match status" value="1"/>
</dbReference>
<gene>
    <name evidence="5" type="ORF">Ciccas_008711</name>
</gene>
<dbReference type="GO" id="GO:0016020">
    <property type="term" value="C:membrane"/>
    <property type="evidence" value="ECO:0007669"/>
    <property type="project" value="UniProtKB-SubCell"/>
</dbReference>
<proteinExistence type="predicted"/>
<organism evidence="5 6">
    <name type="scientific">Cichlidogyrus casuarinus</name>
    <dbReference type="NCBI Taxonomy" id="1844966"/>
    <lineage>
        <taxon>Eukaryota</taxon>
        <taxon>Metazoa</taxon>
        <taxon>Spiralia</taxon>
        <taxon>Lophotrochozoa</taxon>
        <taxon>Platyhelminthes</taxon>
        <taxon>Monogenea</taxon>
        <taxon>Monopisthocotylea</taxon>
        <taxon>Dactylogyridea</taxon>
        <taxon>Ancyrocephalidae</taxon>
        <taxon>Cichlidogyrus</taxon>
    </lineage>
</organism>
<dbReference type="Proteomes" id="UP001626550">
    <property type="component" value="Unassembled WGS sequence"/>
</dbReference>
<dbReference type="AlphaFoldDB" id="A0ABD2PZ77"/>
<evidence type="ECO:0000259" key="4">
    <source>
        <dbReference type="PROSITE" id="PS01186"/>
    </source>
</evidence>
<evidence type="ECO:0000256" key="1">
    <source>
        <dbReference type="ARBA" id="ARBA00023157"/>
    </source>
</evidence>
<comment type="caution">
    <text evidence="5">The sequence shown here is derived from an EMBL/GenBank/DDBJ whole genome shotgun (WGS) entry which is preliminary data.</text>
</comment>
<dbReference type="EMBL" id="JBJKFK010001593">
    <property type="protein sequence ID" value="KAL3312692.1"/>
    <property type="molecule type" value="Genomic_DNA"/>
</dbReference>
<dbReference type="InterPro" id="IPR050372">
    <property type="entry name" value="Neurexin-related_CASP"/>
</dbReference>
<keyword evidence="6" id="KW-1185">Reference proteome</keyword>
<keyword evidence="2" id="KW-0732">Signal</keyword>
<feature type="signal peptide" evidence="2">
    <location>
        <begin position="1"/>
        <end position="18"/>
    </location>
</feature>
<evidence type="ECO:0000313" key="5">
    <source>
        <dbReference type="EMBL" id="KAL3312692.1"/>
    </source>
</evidence>
<keyword evidence="1" id="KW-1015">Disulfide bond</keyword>
<evidence type="ECO:0000256" key="2">
    <source>
        <dbReference type="SAM" id="SignalP"/>
    </source>
</evidence>
<dbReference type="InterPro" id="IPR000742">
    <property type="entry name" value="EGF"/>
</dbReference>
<dbReference type="PANTHER" id="PTHR15036:SF85">
    <property type="entry name" value="SP2353, ISOFORM A"/>
    <property type="match status" value="1"/>
</dbReference>
<evidence type="ECO:0000259" key="3">
    <source>
        <dbReference type="PROSITE" id="PS00022"/>
    </source>
</evidence>
<dbReference type="PROSITE" id="PS00022">
    <property type="entry name" value="EGF_1"/>
    <property type="match status" value="1"/>
</dbReference>
<feature type="domain" description="EGF-like" evidence="3 4">
    <location>
        <begin position="63"/>
        <end position="74"/>
    </location>
</feature>